<evidence type="ECO:0000259" key="3">
    <source>
        <dbReference type="Pfam" id="PF13579"/>
    </source>
</evidence>
<sequence>MPGAASSPERKPLKVCILACDIVGPIRNGGIGTAYTYLARFLKHHGHDVTILYTLGKYCEIGTIDQWIEFYNNEEIEFIPLPHILSTRFADNGISDSVRQSYDAMAWLKDKQFDVVHVSEWRGIGYFPLLAKRLGLLEHPPHFVVKCSSPTLWANKGGWQLPMRLVELSYERLERCSVEWADTVISGSSDLLDWMIEHGYDLPAETYSHKNILPLIDDFLDGSKTGKREQVDELVFFGRLEPRKGIELFCRALDMFRHSDVKPRKITFLGKRSNLFNIKDALAARNYLGIEFEIIDNASQPEAIRYLKEPGRLAVMPSILENSSFCIYECLAYGIPFVASGTGGNPELVAQEYHDEVMFPLMPSAIFKSIVNALKNGAINPAPSFSLEESESIWSDWHYSLSNVLAAERSSRKTNAIESISEPPLISVCLSTYNRSHGARRAIESIKAQDYPNIEILVVDDGTDNPYDMAEMRRIADELHSEGHRVVFQENQYLGAVRNKCISEARGEYLFFHDDDNVALPGEIKKMFSAMQKTGCDILTTFGYKYVEEDDEFASYEEIIQKDLSHCDIIPFLGGGLALGLFKNVFGDSNSLLKKQVAIDVGGFTTDYGIIQEDHEFFAKCVLAGKKLLVYPEPTYIYRWSNRGMMRSQSAIAGRLRVARAYTQHIPRELEQIIYMAQSQFFENNKNANFVRLMTPWIESIGEVSELMKNMTKKG</sequence>
<dbReference type="SUPFAM" id="SSF53448">
    <property type="entry name" value="Nucleotide-diphospho-sugar transferases"/>
    <property type="match status" value="1"/>
</dbReference>
<evidence type="ECO:0000313" key="4">
    <source>
        <dbReference type="EMBL" id="ADK85504.1"/>
    </source>
</evidence>
<dbReference type="Gene3D" id="3.40.50.2000">
    <property type="entry name" value="Glycogen Phosphorylase B"/>
    <property type="match status" value="2"/>
</dbReference>
<protein>
    <submittedName>
        <fullName evidence="4">Glycosyl transferase family 2</fullName>
    </submittedName>
</protein>
<gene>
    <name evidence="4" type="ordered locus">Deba_2139</name>
</gene>
<dbReference type="Gene3D" id="3.90.550.10">
    <property type="entry name" value="Spore Coat Polysaccharide Biosynthesis Protein SpsA, Chain A"/>
    <property type="match status" value="1"/>
</dbReference>
<dbReference type="CAZy" id="GT4">
    <property type="family name" value="Glycosyltransferase Family 4"/>
</dbReference>
<dbReference type="InterPro" id="IPR001296">
    <property type="entry name" value="Glyco_trans_1"/>
</dbReference>
<evidence type="ECO:0000259" key="1">
    <source>
        <dbReference type="Pfam" id="PF00534"/>
    </source>
</evidence>
<proteinExistence type="predicted"/>
<dbReference type="Pfam" id="PF00534">
    <property type="entry name" value="Glycos_transf_1"/>
    <property type="match status" value="1"/>
</dbReference>
<dbReference type="AlphaFoldDB" id="E1QIW1"/>
<evidence type="ECO:0000259" key="2">
    <source>
        <dbReference type="Pfam" id="PF00535"/>
    </source>
</evidence>
<dbReference type="Pfam" id="PF13579">
    <property type="entry name" value="Glyco_trans_4_4"/>
    <property type="match status" value="1"/>
</dbReference>
<dbReference type="Pfam" id="PF00535">
    <property type="entry name" value="Glycos_transf_2"/>
    <property type="match status" value="1"/>
</dbReference>
<feature type="domain" description="Glycosyltransferase subfamily 4-like N-terminal" evidence="3">
    <location>
        <begin position="29"/>
        <end position="201"/>
    </location>
</feature>
<name>E1QIW1_DESB2</name>
<dbReference type="CDD" id="cd00761">
    <property type="entry name" value="Glyco_tranf_GTA_type"/>
    <property type="match status" value="1"/>
</dbReference>
<organism evidence="4 5">
    <name type="scientific">Desulfarculus baarsii (strain ATCC 33931 / DSM 2075 / LMG 7858 / VKM B-1802 / 2st14)</name>
    <dbReference type="NCBI Taxonomy" id="644282"/>
    <lineage>
        <taxon>Bacteria</taxon>
        <taxon>Pseudomonadati</taxon>
        <taxon>Thermodesulfobacteriota</taxon>
        <taxon>Desulfarculia</taxon>
        <taxon>Desulfarculales</taxon>
        <taxon>Desulfarculaceae</taxon>
        <taxon>Desulfarculus</taxon>
    </lineage>
</organism>
<dbReference type="EMBL" id="CP002085">
    <property type="protein sequence ID" value="ADK85504.1"/>
    <property type="molecule type" value="Genomic_DNA"/>
</dbReference>
<dbReference type="HOGENOM" id="CLU_392726_0_0_7"/>
<dbReference type="STRING" id="644282.Deba_2139"/>
<accession>E1QIW1</accession>
<dbReference type="eggNOG" id="COG0438">
    <property type="taxonomic scope" value="Bacteria"/>
</dbReference>
<dbReference type="eggNOG" id="COG1216">
    <property type="taxonomic scope" value="Bacteria"/>
</dbReference>
<reference evidence="4 5" key="1">
    <citation type="journal article" date="2010" name="Stand. Genomic Sci.">
        <title>Complete genome sequence of Desulfarculus baarsii type strain (2st14).</title>
        <authorList>
            <person name="Sun H."/>
            <person name="Spring S."/>
            <person name="Lapidus A."/>
            <person name="Davenport K."/>
            <person name="Del Rio T.G."/>
            <person name="Tice H."/>
            <person name="Nolan M."/>
            <person name="Copeland A."/>
            <person name="Cheng J.F."/>
            <person name="Lucas S."/>
            <person name="Tapia R."/>
            <person name="Goodwin L."/>
            <person name="Pitluck S."/>
            <person name="Ivanova N."/>
            <person name="Pagani I."/>
            <person name="Mavromatis K."/>
            <person name="Ovchinnikova G."/>
            <person name="Pati A."/>
            <person name="Chen A."/>
            <person name="Palaniappan K."/>
            <person name="Hauser L."/>
            <person name="Chang Y.J."/>
            <person name="Jeffries C.D."/>
            <person name="Detter J.C."/>
            <person name="Han C."/>
            <person name="Rohde M."/>
            <person name="Brambilla E."/>
            <person name="Goker M."/>
            <person name="Woyke T."/>
            <person name="Bristow J."/>
            <person name="Eisen J.A."/>
            <person name="Markowitz V."/>
            <person name="Hugenholtz P."/>
            <person name="Kyrpides N.C."/>
            <person name="Klenk H.P."/>
            <person name="Land M."/>
        </authorList>
    </citation>
    <scope>NUCLEOTIDE SEQUENCE [LARGE SCALE GENOMIC DNA]</scope>
    <source>
        <strain evidence="5">ATCC 33931 / DSM 2075 / LMG 7858 / VKM B-1802 / 2st14</strain>
    </source>
</reference>
<dbReference type="PANTHER" id="PTHR22916:SF30">
    <property type="entry name" value="IPT_TIG DOMAIN-CONTAINING PROTEIN"/>
    <property type="match status" value="1"/>
</dbReference>
<dbReference type="PANTHER" id="PTHR22916">
    <property type="entry name" value="GLYCOSYLTRANSFERASE"/>
    <property type="match status" value="1"/>
</dbReference>
<dbReference type="KEGG" id="dbr:Deba_2139"/>
<dbReference type="InterPro" id="IPR029044">
    <property type="entry name" value="Nucleotide-diphossugar_trans"/>
</dbReference>
<feature type="domain" description="Glycosyltransferase 2-like" evidence="2">
    <location>
        <begin position="427"/>
        <end position="558"/>
    </location>
</feature>
<dbReference type="GO" id="GO:0016758">
    <property type="term" value="F:hexosyltransferase activity"/>
    <property type="evidence" value="ECO:0007669"/>
    <property type="project" value="UniProtKB-ARBA"/>
</dbReference>
<evidence type="ECO:0000313" key="5">
    <source>
        <dbReference type="Proteomes" id="UP000009047"/>
    </source>
</evidence>
<dbReference type="CAZy" id="GT2">
    <property type="family name" value="Glycosyltransferase Family 2"/>
</dbReference>
<feature type="domain" description="Glycosyl transferase family 1" evidence="1">
    <location>
        <begin position="224"/>
        <end position="376"/>
    </location>
</feature>
<keyword evidence="4" id="KW-0808">Transferase</keyword>
<keyword evidence="5" id="KW-1185">Reference proteome</keyword>
<dbReference type="SUPFAM" id="SSF53756">
    <property type="entry name" value="UDP-Glycosyltransferase/glycogen phosphorylase"/>
    <property type="match status" value="1"/>
</dbReference>
<dbReference type="Proteomes" id="UP000009047">
    <property type="component" value="Chromosome"/>
</dbReference>
<dbReference type="CDD" id="cd03801">
    <property type="entry name" value="GT4_PimA-like"/>
    <property type="match status" value="1"/>
</dbReference>
<dbReference type="InterPro" id="IPR001173">
    <property type="entry name" value="Glyco_trans_2-like"/>
</dbReference>
<dbReference type="InterPro" id="IPR028098">
    <property type="entry name" value="Glyco_trans_4-like_N"/>
</dbReference>